<comment type="similarity">
    <text evidence="2">Belongs to the UPF0324 family.</text>
</comment>
<dbReference type="KEGG" id="afg:AFULGI_00018720"/>
<keyword evidence="5 7" id="KW-1133">Transmembrane helix</keyword>
<feature type="transmembrane region" description="Helical" evidence="7">
    <location>
        <begin position="43"/>
        <end position="61"/>
    </location>
</feature>
<dbReference type="InterPro" id="IPR004630">
    <property type="entry name" value="UPF0324_YeiH-like"/>
</dbReference>
<dbReference type="GO" id="GO:0005886">
    <property type="term" value="C:plasma membrane"/>
    <property type="evidence" value="ECO:0007669"/>
    <property type="project" value="UniProtKB-SubCell"/>
</dbReference>
<keyword evidence="6 7" id="KW-0472">Membrane</keyword>
<dbReference type="GeneID" id="42809723"/>
<feature type="transmembrane region" description="Helical" evidence="7">
    <location>
        <begin position="131"/>
        <end position="152"/>
    </location>
</feature>
<feature type="transmembrane region" description="Helical" evidence="7">
    <location>
        <begin position="101"/>
        <end position="119"/>
    </location>
</feature>
<keyword evidence="4 7" id="KW-0812">Transmembrane</keyword>
<evidence type="ECO:0000256" key="4">
    <source>
        <dbReference type="ARBA" id="ARBA00022692"/>
    </source>
</evidence>
<dbReference type="PANTHER" id="PTHR30106">
    <property type="entry name" value="INNER MEMBRANE PROTEIN YEIH-RELATED"/>
    <property type="match status" value="1"/>
</dbReference>
<evidence type="ECO:0000256" key="5">
    <source>
        <dbReference type="ARBA" id="ARBA00022989"/>
    </source>
</evidence>
<keyword evidence="3" id="KW-1003">Cell membrane</keyword>
<organism evidence="8 9">
    <name type="scientific">Archaeoglobus fulgidus DSM 8774</name>
    <dbReference type="NCBI Taxonomy" id="1344584"/>
    <lineage>
        <taxon>Archaea</taxon>
        <taxon>Methanobacteriati</taxon>
        <taxon>Methanobacteriota</taxon>
        <taxon>Archaeoglobi</taxon>
        <taxon>Archaeoglobales</taxon>
        <taxon>Archaeoglobaceae</taxon>
        <taxon>Archaeoglobus</taxon>
    </lineage>
</organism>
<evidence type="ECO:0000256" key="1">
    <source>
        <dbReference type="ARBA" id="ARBA00004651"/>
    </source>
</evidence>
<feature type="transmembrane region" description="Helical" evidence="7">
    <location>
        <begin position="246"/>
        <end position="265"/>
    </location>
</feature>
<accession>A0A075WE05</accession>
<feature type="transmembrane region" description="Helical" evidence="7">
    <location>
        <begin position="158"/>
        <end position="177"/>
    </location>
</feature>
<feature type="transmembrane region" description="Helical" evidence="7">
    <location>
        <begin position="21"/>
        <end position="37"/>
    </location>
</feature>
<evidence type="ECO:0000313" key="8">
    <source>
        <dbReference type="EMBL" id="AIG98625.1"/>
    </source>
</evidence>
<dbReference type="PANTHER" id="PTHR30106:SF2">
    <property type="entry name" value="UPF0324 INNER MEMBRANE PROTEIN YEIH"/>
    <property type="match status" value="1"/>
</dbReference>
<sequence>MRETVKLIEVARELPVSRKNLQMLLLLLLCGAAAYIINLADPALEPLFLALVFGIVAGNLQRDEEKKRVVERYVPFLLPIGITLYGVNINIPYLGEFHPEIVAATLISASLIFLTVFWLSSRLKLSRQMSILLACGSGICGVSAIAIISPLIKPRKEEFSAAIMIITAVGLTGAILYPSIAHYASISPDEFAVLAGATLHQTGIVKISSQLFGVEEEALAIKGIRIAMIAFVVLILSIIYSESRFYVPWYIVSFLGVALFSSTYLPGEVVQALRPLATVMFATTLAAIGYTVNVGRVQRVGVKPLFASYAGWAVGVAFVLLLLGSGAL</sequence>
<evidence type="ECO:0000256" key="6">
    <source>
        <dbReference type="ARBA" id="ARBA00023136"/>
    </source>
</evidence>
<feature type="transmembrane region" description="Helical" evidence="7">
    <location>
        <begin position="304"/>
        <end position="323"/>
    </location>
</feature>
<feature type="transmembrane region" description="Helical" evidence="7">
    <location>
        <begin position="219"/>
        <end position="240"/>
    </location>
</feature>
<dbReference type="InterPro" id="IPR018383">
    <property type="entry name" value="UPF0324_pro"/>
</dbReference>
<feature type="transmembrane region" description="Helical" evidence="7">
    <location>
        <begin position="272"/>
        <end position="292"/>
    </location>
</feature>
<evidence type="ECO:0000313" key="9">
    <source>
        <dbReference type="Proteomes" id="UP000028501"/>
    </source>
</evidence>
<proteinExistence type="inferred from homology"/>
<reference evidence="8 9" key="1">
    <citation type="submission" date="2013-07" db="EMBL/GenBank/DDBJ databases">
        <title>Genome of Archaeoglobus fulgidus.</title>
        <authorList>
            <person name="Fiebig A."/>
            <person name="Birkeland N.-K."/>
        </authorList>
    </citation>
    <scope>NUCLEOTIDE SEQUENCE [LARGE SCALE GENOMIC DNA]</scope>
    <source>
        <strain evidence="8 9">DSM 8774</strain>
    </source>
</reference>
<dbReference type="EMBL" id="CP006577">
    <property type="protein sequence ID" value="AIG98625.1"/>
    <property type="molecule type" value="Genomic_DNA"/>
</dbReference>
<comment type="subcellular location">
    <subcellularLocation>
        <location evidence="1">Cell membrane</location>
        <topology evidence="1">Multi-pass membrane protein</topology>
    </subcellularLocation>
</comment>
<gene>
    <name evidence="8" type="ORF">AFULGI_00018720</name>
</gene>
<evidence type="ECO:0000256" key="3">
    <source>
        <dbReference type="ARBA" id="ARBA00022475"/>
    </source>
</evidence>
<dbReference type="NCBIfam" id="TIGR00698">
    <property type="entry name" value="YeiH family putative sulfate export transporter"/>
    <property type="match status" value="1"/>
</dbReference>
<dbReference type="RefSeq" id="WP_048096001.1">
    <property type="nucleotide sequence ID" value="NZ_CP006577.1"/>
</dbReference>
<dbReference type="AlphaFoldDB" id="A0A075WE05"/>
<feature type="transmembrane region" description="Helical" evidence="7">
    <location>
        <begin position="73"/>
        <end position="95"/>
    </location>
</feature>
<dbReference type="HOGENOM" id="CLU_867684_0_0_2"/>
<evidence type="ECO:0000256" key="2">
    <source>
        <dbReference type="ARBA" id="ARBA00007977"/>
    </source>
</evidence>
<protein>
    <submittedName>
        <fullName evidence="8">Putative integral membrane protein</fullName>
    </submittedName>
</protein>
<evidence type="ECO:0000256" key="7">
    <source>
        <dbReference type="SAM" id="Phobius"/>
    </source>
</evidence>
<name>A0A075WE05_ARCFL</name>
<dbReference type="Pfam" id="PF03601">
    <property type="entry name" value="Cons_hypoth698"/>
    <property type="match status" value="1"/>
</dbReference>
<dbReference type="Proteomes" id="UP000028501">
    <property type="component" value="Chromosome"/>
</dbReference>